<dbReference type="STRING" id="234267.Acid_4253"/>
<accession>Q01YQ0</accession>
<dbReference type="InParanoid" id="Q01YQ0"/>
<name>Q01YQ0_SOLUE</name>
<proteinExistence type="predicted"/>
<feature type="region of interest" description="Disordered" evidence="1">
    <location>
        <begin position="197"/>
        <end position="218"/>
    </location>
</feature>
<dbReference type="KEGG" id="sus:Acid_4253"/>
<dbReference type="OrthoDB" id="9847509at2"/>
<reference evidence="4" key="1">
    <citation type="submission" date="2006-10" db="EMBL/GenBank/DDBJ databases">
        <title>Complete sequence of Solibacter usitatus Ellin6076.</title>
        <authorList>
            <consortium name="US DOE Joint Genome Institute"/>
            <person name="Copeland A."/>
            <person name="Lucas S."/>
            <person name="Lapidus A."/>
            <person name="Barry K."/>
            <person name="Detter J.C."/>
            <person name="Glavina del Rio T."/>
            <person name="Hammon N."/>
            <person name="Israni S."/>
            <person name="Dalin E."/>
            <person name="Tice H."/>
            <person name="Pitluck S."/>
            <person name="Thompson L.S."/>
            <person name="Brettin T."/>
            <person name="Bruce D."/>
            <person name="Han C."/>
            <person name="Tapia R."/>
            <person name="Gilna P."/>
            <person name="Schmutz J."/>
            <person name="Larimer F."/>
            <person name="Land M."/>
            <person name="Hauser L."/>
            <person name="Kyrpides N."/>
            <person name="Mikhailova N."/>
            <person name="Janssen P.H."/>
            <person name="Kuske C.R."/>
            <person name="Richardson P."/>
        </authorList>
    </citation>
    <scope>NUCLEOTIDE SEQUENCE</scope>
    <source>
        <strain evidence="4">Ellin6076</strain>
    </source>
</reference>
<feature type="compositionally biased region" description="Pro residues" evidence="1">
    <location>
        <begin position="197"/>
        <end position="207"/>
    </location>
</feature>
<feature type="chain" id="PRO_5004162845" description="Ice-binding protein C-terminal domain-containing protein" evidence="2">
    <location>
        <begin position="25"/>
        <end position="276"/>
    </location>
</feature>
<evidence type="ECO:0000259" key="3">
    <source>
        <dbReference type="Pfam" id="PF07589"/>
    </source>
</evidence>
<dbReference type="EMBL" id="CP000473">
    <property type="protein sequence ID" value="ABJ85215.1"/>
    <property type="molecule type" value="Genomic_DNA"/>
</dbReference>
<dbReference type="eggNOG" id="ENOG5033ID5">
    <property type="taxonomic scope" value="Bacteria"/>
</dbReference>
<dbReference type="HOGENOM" id="CLU_1007971_0_0_0"/>
<dbReference type="Pfam" id="PF07589">
    <property type="entry name" value="PEP-CTERM"/>
    <property type="match status" value="1"/>
</dbReference>
<protein>
    <recommendedName>
        <fullName evidence="3">Ice-binding protein C-terminal domain-containing protein</fullName>
    </recommendedName>
</protein>
<organism evidence="4">
    <name type="scientific">Solibacter usitatus (strain Ellin6076)</name>
    <dbReference type="NCBI Taxonomy" id="234267"/>
    <lineage>
        <taxon>Bacteria</taxon>
        <taxon>Pseudomonadati</taxon>
        <taxon>Acidobacteriota</taxon>
        <taxon>Terriglobia</taxon>
        <taxon>Bryobacterales</taxon>
        <taxon>Solibacteraceae</taxon>
        <taxon>Candidatus Solibacter</taxon>
    </lineage>
</organism>
<evidence type="ECO:0000256" key="1">
    <source>
        <dbReference type="SAM" id="MobiDB-lite"/>
    </source>
</evidence>
<evidence type="ECO:0000256" key="2">
    <source>
        <dbReference type="SAM" id="SignalP"/>
    </source>
</evidence>
<evidence type="ECO:0000313" key="4">
    <source>
        <dbReference type="EMBL" id="ABJ85215.1"/>
    </source>
</evidence>
<dbReference type="InterPro" id="IPR013424">
    <property type="entry name" value="Ice-binding_C"/>
</dbReference>
<gene>
    <name evidence="4" type="ordered locus">Acid_4253</name>
</gene>
<feature type="signal peptide" evidence="2">
    <location>
        <begin position="1"/>
        <end position="24"/>
    </location>
</feature>
<dbReference type="AlphaFoldDB" id="Q01YQ0"/>
<sequence precursor="true">MNSKVAFAIMAGLVAVTGGGVSQASTIPAVVNFDPPGTPQGPSIYVAVPGPQTIATTPATFSGGVALGFATFFPAISFATIPNVYGTADFGNHLSNALTVAIDPAFTTTEVSFALFNGETFNQSYTIDAFNGASLVGSQTLTNVAPNFNSGYGLVDLVALGGITKVTIVPTGAPVVWDFLIDTVAFNQNITSIVNPPPPPVVQPATPPVQGHRHGRGEGEVETVEVDFGDDVNDIRGSVLVVTPTVTTDTPEPASYMLIAAGLVAIGAGRRKGKAA</sequence>
<keyword evidence="2" id="KW-0732">Signal</keyword>
<feature type="domain" description="Ice-binding protein C-terminal" evidence="3">
    <location>
        <begin position="250"/>
        <end position="272"/>
    </location>
</feature>